<feature type="domain" description="RNA helicase aquarius N-terminal" evidence="21">
    <location>
        <begin position="44"/>
        <end position="348"/>
    </location>
</feature>
<dbReference type="InParanoid" id="A0A6P3FRM0"/>
<dbReference type="Proteomes" id="UP000515203">
    <property type="component" value="Unplaced"/>
</dbReference>
<evidence type="ECO:0000256" key="12">
    <source>
        <dbReference type="ARBA" id="ARBA00047984"/>
    </source>
</evidence>
<evidence type="ECO:0000256" key="15">
    <source>
        <dbReference type="ARBA" id="ARBA00063921"/>
    </source>
</evidence>
<gene>
    <name evidence="25" type="primary">Aqr</name>
</gene>
<dbReference type="Pfam" id="PF13087">
    <property type="entry name" value="AAA_12"/>
    <property type="match status" value="1"/>
</dbReference>
<dbReference type="CTD" id="9716"/>
<dbReference type="PIRSF" id="PIRSF038901">
    <property type="entry name" value="AQR_cwf11"/>
    <property type="match status" value="1"/>
</dbReference>
<evidence type="ECO:0000256" key="9">
    <source>
        <dbReference type="ARBA" id="ARBA00022990"/>
    </source>
</evidence>
<dbReference type="InterPro" id="IPR041677">
    <property type="entry name" value="DNA2/NAM7_AAA_11"/>
</dbReference>
<evidence type="ECO:0000256" key="16">
    <source>
        <dbReference type="ARBA" id="ARBA00069875"/>
    </source>
</evidence>
<dbReference type="RefSeq" id="XP_004643196.1">
    <property type="nucleotide sequence ID" value="XM_004643139.2"/>
</dbReference>
<feature type="region of interest" description="Disordered" evidence="18">
    <location>
        <begin position="1207"/>
        <end position="1275"/>
    </location>
</feature>
<keyword evidence="9" id="KW-0007">Acetylation</keyword>
<feature type="domain" description="DNA2/NAM7 helicase helicase" evidence="19">
    <location>
        <begin position="808"/>
        <end position="888"/>
    </location>
</feature>
<comment type="function">
    <text evidence="17">Intron-binding spliceosomal protein required to link pre-mRNA splicing and snoRNP (small nucleolar ribonucleoprotein) biogenesis. Plays a key role in position-dependent assembly of intron-encoded box C/D small snoRNP, splicing being required for snoRNP assembly. May act by helping the folding of the snoRNA sequence. Binds to intron of pre-mRNAs in a sequence-independent manner, contacting the region between snoRNA and the branchpoint of introns (40 nucleotides upstream of the branchpoint) during the late stages of splicing.</text>
</comment>
<evidence type="ECO:0000256" key="2">
    <source>
        <dbReference type="ARBA" id="ARBA00022664"/>
    </source>
</evidence>
<evidence type="ECO:0000313" key="24">
    <source>
        <dbReference type="Proteomes" id="UP000515203"/>
    </source>
</evidence>
<dbReference type="AlphaFoldDB" id="A0A6P3FRM0"/>
<dbReference type="GeneID" id="101570752"/>
<evidence type="ECO:0000256" key="6">
    <source>
        <dbReference type="ARBA" id="ARBA00022806"/>
    </source>
</evidence>
<name>A0A6P3FRM0_OCTDE</name>
<accession>A0A6P3FRM0</accession>
<feature type="domain" description="RNA helicase aquarius insertion" evidence="23">
    <location>
        <begin position="641"/>
        <end position="727"/>
    </location>
</feature>
<dbReference type="InterPro" id="IPR048966">
    <property type="entry name" value="Aquarius_b-barrel"/>
</dbReference>
<keyword evidence="3 17" id="KW-0747">Spliceosome</keyword>
<protein>
    <recommendedName>
        <fullName evidence="16 17">RNA helicase aquarius</fullName>
    </recommendedName>
</protein>
<dbReference type="GO" id="GO:0016787">
    <property type="term" value="F:hydrolase activity"/>
    <property type="evidence" value="ECO:0007669"/>
    <property type="project" value="UniProtKB-KW"/>
</dbReference>
<evidence type="ECO:0000256" key="4">
    <source>
        <dbReference type="ARBA" id="ARBA00022741"/>
    </source>
</evidence>
<comment type="catalytic activity">
    <reaction evidence="12">
        <text>ATP + H2O = ADP + phosphate + H(+)</text>
        <dbReference type="Rhea" id="RHEA:13065"/>
        <dbReference type="ChEBI" id="CHEBI:15377"/>
        <dbReference type="ChEBI" id="CHEBI:15378"/>
        <dbReference type="ChEBI" id="CHEBI:30616"/>
        <dbReference type="ChEBI" id="CHEBI:43474"/>
        <dbReference type="ChEBI" id="CHEBI:456216"/>
        <dbReference type="EC" id="3.6.4.13"/>
    </reaction>
</comment>
<dbReference type="Gene3D" id="3.40.50.300">
    <property type="entry name" value="P-loop containing nucleotide triphosphate hydrolases"/>
    <property type="match status" value="2"/>
</dbReference>
<dbReference type="InterPro" id="IPR045055">
    <property type="entry name" value="DNA2/NAM7-like"/>
</dbReference>
<organism evidence="24 25">
    <name type="scientific">Octodon degus</name>
    <name type="common">Degu</name>
    <name type="synonym">Sciurus degus</name>
    <dbReference type="NCBI Taxonomy" id="10160"/>
    <lineage>
        <taxon>Eukaryota</taxon>
        <taxon>Metazoa</taxon>
        <taxon>Chordata</taxon>
        <taxon>Craniata</taxon>
        <taxon>Vertebrata</taxon>
        <taxon>Euteleostomi</taxon>
        <taxon>Mammalia</taxon>
        <taxon>Eutheria</taxon>
        <taxon>Euarchontoglires</taxon>
        <taxon>Glires</taxon>
        <taxon>Rodentia</taxon>
        <taxon>Hystricomorpha</taxon>
        <taxon>Octodontidae</taxon>
        <taxon>Octodon</taxon>
    </lineage>
</organism>
<keyword evidence="6" id="KW-0347">Helicase</keyword>
<evidence type="ECO:0000259" key="20">
    <source>
        <dbReference type="Pfam" id="PF13087"/>
    </source>
</evidence>
<keyword evidence="2 17" id="KW-0507">mRNA processing</keyword>
<dbReference type="InterPro" id="IPR047187">
    <property type="entry name" value="SF1_C_Upf1"/>
</dbReference>
<dbReference type="Pfam" id="PF13086">
    <property type="entry name" value="AAA_11"/>
    <property type="match status" value="2"/>
</dbReference>
<dbReference type="CDD" id="cd17935">
    <property type="entry name" value="EEXXQc_AQR"/>
    <property type="match status" value="1"/>
</dbReference>
<dbReference type="PANTHER" id="PTHR10887:SF5">
    <property type="entry name" value="RNA HELICASE AQUARIUS"/>
    <property type="match status" value="1"/>
</dbReference>
<evidence type="ECO:0000259" key="19">
    <source>
        <dbReference type="Pfam" id="PF13086"/>
    </source>
</evidence>
<evidence type="ECO:0000259" key="22">
    <source>
        <dbReference type="Pfam" id="PF21143"/>
    </source>
</evidence>
<feature type="compositionally biased region" description="Low complexity" evidence="18">
    <location>
        <begin position="1248"/>
        <end position="1275"/>
    </location>
</feature>
<dbReference type="PANTHER" id="PTHR10887">
    <property type="entry name" value="DNA2/NAM7 HELICASE FAMILY"/>
    <property type="match status" value="1"/>
</dbReference>
<keyword evidence="24" id="KW-1185">Reference proteome</keyword>
<evidence type="ECO:0000256" key="13">
    <source>
        <dbReference type="ARBA" id="ARBA00057313"/>
    </source>
</evidence>
<evidence type="ECO:0000256" key="10">
    <source>
        <dbReference type="ARBA" id="ARBA00023187"/>
    </source>
</evidence>
<feature type="domain" description="DNA2/NAM7 helicase helicase" evidence="19">
    <location>
        <begin position="736"/>
        <end position="791"/>
    </location>
</feature>
<evidence type="ECO:0000256" key="14">
    <source>
        <dbReference type="ARBA" id="ARBA00061244"/>
    </source>
</evidence>
<dbReference type="InterPro" id="IPR048967">
    <property type="entry name" value="Aquarius_insert"/>
</dbReference>
<comment type="function">
    <text evidence="13">Involved in pre-mRNA splicing as component of the spliceosome. Intron-binding spliceosomal protein required to link pre-mRNA splicing and snoRNP (small nucleolar ribonucleoprotein) biogenesis. Plays a key role in position-dependent assembly of intron-encoded box C/D small snoRNP, splicing being required for snoRNP assembly. May act by helping the folding of the snoRNA sequence. Binds to intron of pre-mRNAs in a sequence-independent manner, contacting the region between snoRNA and the branchpoint of introns (40 nucleotides upstream of the branchpoint) during the late stages of splicing. Has ATP-dependent RNA helicase activity and can unwind double-stranded RNA molecules with a 3' overhang (in vitro).</text>
</comment>
<keyword evidence="10 17" id="KW-0508">mRNA splicing</keyword>
<dbReference type="GO" id="GO:0005654">
    <property type="term" value="C:nucleoplasm"/>
    <property type="evidence" value="ECO:0007669"/>
    <property type="project" value="UniProtKB-SubCell"/>
</dbReference>
<keyword evidence="7" id="KW-0067">ATP-binding</keyword>
<keyword evidence="11 17" id="KW-0539">Nucleus</keyword>
<evidence type="ECO:0000256" key="17">
    <source>
        <dbReference type="PIRNR" id="PIRNR038901"/>
    </source>
</evidence>
<evidence type="ECO:0000256" key="7">
    <source>
        <dbReference type="ARBA" id="ARBA00022840"/>
    </source>
</evidence>
<dbReference type="InterPro" id="IPR026300">
    <property type="entry name" value="CWF11_fam"/>
</dbReference>
<dbReference type="GO" id="GO:0003724">
    <property type="term" value="F:RNA helicase activity"/>
    <property type="evidence" value="ECO:0007669"/>
    <property type="project" value="UniProtKB-EC"/>
</dbReference>
<evidence type="ECO:0000259" key="21">
    <source>
        <dbReference type="Pfam" id="PF16399"/>
    </source>
</evidence>
<proteinExistence type="inferred from homology"/>
<dbReference type="GO" id="GO:0003729">
    <property type="term" value="F:mRNA binding"/>
    <property type="evidence" value="ECO:0007669"/>
    <property type="project" value="TreeGrafter"/>
</dbReference>
<keyword evidence="4" id="KW-0547">Nucleotide-binding</keyword>
<evidence type="ECO:0000256" key="8">
    <source>
        <dbReference type="ARBA" id="ARBA00022884"/>
    </source>
</evidence>
<sequence>MAAPAQPKKIVAPTVSQINAEFVTQLACKYWAPHIKKKSPFDIKTFKKKPDYFPFFFKCILTAALADTDGEFSLHEQTVLLLFLDHCFNSLEVDLIRSQVQQLISLPMWMGLQAARLELELKKTPKLRKFWNLIKKNDEKMDPEAREQAYQERRFLSQLIQKFISVLKSVPLSEPVTMDKVHYCERFIELMIDLEALLPTRRWFNTILDDSHLLVHCYLSNLVHREEDGHLFSQLLDMLKFYTGFEINDQTGNALTENEMTTIHYDRITSLQRAAFAHFPELYDFALSNVAEVDTRESLVKFFGPLSSNTLHEVASYLCLLPTLPKNEDTTFDKEFLLELLVSRHERRISQIQQLNQMPLYPTEKIIWDENIVPTEYYSGEGCLALPKLNLQFLTLHDYLLRNFNLFRLESTYEIRQDIEDSVSRMKPWQSEYGGVVFGGWARMAQPIVAFTVVEVAKPNIGENWPTRVRADVTINLNVRDHIKDEWEGLRKHDVCFLITVRPTKPYGTKFDRRRPFIEQVGLVYVRGCEIQGMLDDKGRVIEDGPEPRPNLRGESRTFRVFLDPNQYQQDMTNTIQSGAEDVYDTFNIIMRRKPKENNFKAVLETIRNLMNTDCVVPDWLHDIILGYGDPSSAHYSKMPNQIATLDFNDTFLSIEHLKASFPGHNVKVTVDDPALQIPPFRITFPVRSGKGTKRKDADSADEDPEEAKTLIVEPHVIPNRGPYPYSQPKRNTIQFTHTQIEAIRAGMQPGLTMVVGPPGTGKTDVAVQIISNIYHNFPEQRTLIVTHSNQEFRASELLRSGLDRSKYLLVKEAKIIAMTCTHAALKRHDLVKLGFKYDNILMEEAAQILEIETFIPLLLQNPQDGFSRLKRWIMIGDHHQLPPVIKNMAFQKYSNMEQSLFTRFVRVGVPTVDLDAQGRARASLCNLYNWRYKNLGNLPHVQLLPEFSTANAGLLYDFQLINVEDFQGVGESEPNPYFYQNLGEAEYVVALFMYMCLLGYPADKISILTTYNGQKHLIRDIINRRCGNNPLIGRPNKVTTVDRFQGQQNDYILLSLVRTRAVGHLRDVRRLVVAMSRARLGLYIFARVSLFQNCFELTPAFSQLTARPLHLHIIPAEPFPTTRKNGERPSQEVQIVKNMPQMANYVYNMYLHFIRTTHHYHQTFLQLPPAMVEEGEEIPSQETELETEEDAMAAQDDIIPSPADARCSQEIPASQPDTASGQAKAALDQTEMTPSPSEVTPTVCEMTATSAGPAAAQAEAATPQDTTPTLEETE</sequence>
<keyword evidence="8 17" id="KW-0694">RNA-binding</keyword>
<evidence type="ECO:0000256" key="1">
    <source>
        <dbReference type="ARBA" id="ARBA00004642"/>
    </source>
</evidence>
<feature type="domain" description="DNA2/NAM7 helicase-like C-terminal" evidence="20">
    <location>
        <begin position="897"/>
        <end position="1087"/>
    </location>
</feature>
<dbReference type="FunFam" id="3.40.50.300:FF:000396">
    <property type="entry name" value="RNA helicase aquarius"/>
    <property type="match status" value="1"/>
</dbReference>
<evidence type="ECO:0000313" key="25">
    <source>
        <dbReference type="RefSeq" id="XP_004643196.1"/>
    </source>
</evidence>
<evidence type="ECO:0000256" key="5">
    <source>
        <dbReference type="ARBA" id="ARBA00022801"/>
    </source>
</evidence>
<feature type="compositionally biased region" description="Polar residues" evidence="18">
    <location>
        <begin position="1212"/>
        <end position="1222"/>
    </location>
</feature>
<dbReference type="GO" id="GO:0071013">
    <property type="term" value="C:catalytic step 2 spliceosome"/>
    <property type="evidence" value="ECO:0007669"/>
    <property type="project" value="UniProtKB-UniRule"/>
</dbReference>
<dbReference type="GO" id="GO:0005524">
    <property type="term" value="F:ATP binding"/>
    <property type="evidence" value="ECO:0007669"/>
    <property type="project" value="UniProtKB-KW"/>
</dbReference>
<dbReference type="OrthoDB" id="1879at2759"/>
<evidence type="ECO:0000256" key="18">
    <source>
        <dbReference type="SAM" id="MobiDB-lite"/>
    </source>
</evidence>
<comment type="subunit">
    <text evidence="15">Identified in the spliceosome C complex. Component of the XAB2 complex, a multimeric protein complex composed of XAB2, PRPF19, AQR, ZNF830, ISY1, and PPIE. Identified in a pentameric intron-binding (IB) complex composed of AQR, XAB2, ISY1, ZNF830 and PPIE that is incorporated into the spliceosome as a preassembled complex. The IB complex does not contain PRPF19. Within the spliceosome, interacts with SNRPA1, SF3B1, SF3B3, SF3A1 and SF3A2.</text>
</comment>
<dbReference type="Pfam" id="PF21144">
    <property type="entry name" value="Aquarius_N_3rd"/>
    <property type="match status" value="1"/>
</dbReference>
<dbReference type="CDD" id="cd18808">
    <property type="entry name" value="SF1_C_Upf1"/>
    <property type="match status" value="1"/>
</dbReference>
<comment type="similarity">
    <text evidence="14 17">Belongs to the CWF11 family.</text>
</comment>
<feature type="domain" description="RNA helicase aquarius beta-barrel" evidence="22">
    <location>
        <begin position="427"/>
        <end position="593"/>
    </location>
</feature>
<dbReference type="InterPro" id="IPR032174">
    <property type="entry name" value="Aquarius_N"/>
</dbReference>
<comment type="subcellular location">
    <subcellularLocation>
        <location evidence="1">Nucleus</location>
        <location evidence="1">Nucleoplasm</location>
    </subcellularLocation>
</comment>
<evidence type="ECO:0000256" key="3">
    <source>
        <dbReference type="ARBA" id="ARBA00022728"/>
    </source>
</evidence>
<dbReference type="InterPro" id="IPR041679">
    <property type="entry name" value="DNA2/NAM7-like_C"/>
</dbReference>
<dbReference type="FunFam" id="3.40.50.300:FF:003210">
    <property type="entry name" value="RNA helicase aquarius"/>
    <property type="match status" value="1"/>
</dbReference>
<feature type="compositionally biased region" description="Polar residues" evidence="18">
    <location>
        <begin position="1231"/>
        <end position="1241"/>
    </location>
</feature>
<dbReference type="InterPro" id="IPR027417">
    <property type="entry name" value="P-loop_NTPase"/>
</dbReference>
<dbReference type="GO" id="GO:0000398">
    <property type="term" value="P:mRNA splicing, via spliceosome"/>
    <property type="evidence" value="ECO:0007669"/>
    <property type="project" value="UniProtKB-UniRule"/>
</dbReference>
<dbReference type="SUPFAM" id="SSF52540">
    <property type="entry name" value="P-loop containing nucleoside triphosphate hydrolases"/>
    <property type="match status" value="1"/>
</dbReference>
<reference evidence="25" key="1">
    <citation type="submission" date="2025-08" db="UniProtKB">
        <authorList>
            <consortium name="RefSeq"/>
        </authorList>
    </citation>
    <scope>IDENTIFICATION</scope>
</reference>
<evidence type="ECO:0000256" key="11">
    <source>
        <dbReference type="ARBA" id="ARBA00023242"/>
    </source>
</evidence>
<dbReference type="Pfam" id="PF16399">
    <property type="entry name" value="Aquarius_N_1st"/>
    <property type="match status" value="1"/>
</dbReference>
<keyword evidence="5" id="KW-0378">Hydrolase</keyword>
<dbReference type="Pfam" id="PF21143">
    <property type="entry name" value="Aquarius_N_2nd"/>
    <property type="match status" value="1"/>
</dbReference>
<evidence type="ECO:0000259" key="23">
    <source>
        <dbReference type="Pfam" id="PF21144"/>
    </source>
</evidence>